<dbReference type="InterPro" id="IPR004431">
    <property type="entry name" value="3-IsopropMal_deHydase_ssu"/>
</dbReference>
<evidence type="ECO:0000313" key="12">
    <source>
        <dbReference type="EMBL" id="MFC5719737.1"/>
    </source>
</evidence>
<dbReference type="NCBIfam" id="NF002458">
    <property type="entry name" value="PRK01641.1"/>
    <property type="match status" value="1"/>
</dbReference>
<dbReference type="RefSeq" id="WP_390314840.1">
    <property type="nucleotide sequence ID" value="NZ_JBHSPB010000003.1"/>
</dbReference>
<dbReference type="PANTHER" id="PTHR43345">
    <property type="entry name" value="3-ISOPROPYLMALATE DEHYDRATASE SMALL SUBUNIT 2-RELATED-RELATED"/>
    <property type="match status" value="1"/>
</dbReference>
<dbReference type="CDD" id="cd01577">
    <property type="entry name" value="IPMI_Swivel"/>
    <property type="match status" value="1"/>
</dbReference>
<evidence type="ECO:0000256" key="1">
    <source>
        <dbReference type="ARBA" id="ARBA00000491"/>
    </source>
</evidence>
<sequence length="197" mass="21804">MEKFTVHRGTAVPLRRSDVDTDQIIPVRFVNHSERTGHADSLFADWRTDPEFVLNQPAHQGASVLIAGTDFGTGSSREYAVWALLNYGFRAVVAPRFGDIFHGNALMNGLLPVTVAEEVVEELWDLVTGDPTREVTVDLVTSTLNCGPVDVSFQVEEGARLRLLNGLDLIGDTLQYEEEIAAYERTRRPMLSVTTTS</sequence>
<evidence type="ECO:0000256" key="7">
    <source>
        <dbReference type="ARBA" id="ARBA00022605"/>
    </source>
</evidence>
<dbReference type="EMBL" id="JBHSPB010000003">
    <property type="protein sequence ID" value="MFC5719737.1"/>
    <property type="molecule type" value="Genomic_DNA"/>
</dbReference>
<evidence type="ECO:0000256" key="5">
    <source>
        <dbReference type="ARBA" id="ARBA00011271"/>
    </source>
</evidence>
<comment type="function">
    <text evidence="2 10">Catalyzes the isomerization between 2-isopropylmalate and 3-isopropylmalate, via the formation of 2-isopropylmaleate.</text>
</comment>
<comment type="subunit">
    <text evidence="5 10">Heterodimer of LeuC and LeuD.</text>
</comment>
<organism evidence="12 13">
    <name type="scientific">Streptomyces gamaensis</name>
    <dbReference type="NCBI Taxonomy" id="1763542"/>
    <lineage>
        <taxon>Bacteria</taxon>
        <taxon>Bacillati</taxon>
        <taxon>Actinomycetota</taxon>
        <taxon>Actinomycetes</taxon>
        <taxon>Kitasatosporales</taxon>
        <taxon>Streptomycetaceae</taxon>
        <taxon>Streptomyces</taxon>
    </lineage>
</organism>
<evidence type="ECO:0000256" key="4">
    <source>
        <dbReference type="ARBA" id="ARBA00009845"/>
    </source>
</evidence>
<protein>
    <recommendedName>
        <fullName evidence="10">3-isopropylmalate dehydratase small subunit</fullName>
        <ecNumber evidence="10">4.2.1.33</ecNumber>
    </recommendedName>
    <alternativeName>
        <fullName evidence="10">Alpha-IPM isomerase</fullName>
        <shortName evidence="10">IPMI</shortName>
    </alternativeName>
    <alternativeName>
        <fullName evidence="10">Isopropylmalate isomerase</fullName>
    </alternativeName>
</protein>
<comment type="pathway">
    <text evidence="3 10">Amino-acid biosynthesis; L-leucine biosynthesis; L-leucine from 3-methyl-2-oxobutanoate: step 2/4.</text>
</comment>
<gene>
    <name evidence="10 12" type="primary">leuD</name>
    <name evidence="12" type="ORF">ACFP1Z_06025</name>
</gene>
<dbReference type="SUPFAM" id="SSF52016">
    <property type="entry name" value="LeuD/IlvD-like"/>
    <property type="match status" value="1"/>
</dbReference>
<evidence type="ECO:0000256" key="9">
    <source>
        <dbReference type="ARBA" id="ARBA00023304"/>
    </source>
</evidence>
<evidence type="ECO:0000256" key="6">
    <source>
        <dbReference type="ARBA" id="ARBA00022430"/>
    </source>
</evidence>
<reference evidence="13" key="1">
    <citation type="journal article" date="2019" name="Int. J. Syst. Evol. Microbiol.">
        <title>The Global Catalogue of Microorganisms (GCM) 10K type strain sequencing project: providing services to taxonomists for standard genome sequencing and annotation.</title>
        <authorList>
            <consortium name="The Broad Institute Genomics Platform"/>
            <consortium name="The Broad Institute Genome Sequencing Center for Infectious Disease"/>
            <person name="Wu L."/>
            <person name="Ma J."/>
        </authorList>
    </citation>
    <scope>NUCLEOTIDE SEQUENCE [LARGE SCALE GENOMIC DNA]</scope>
    <source>
        <strain evidence="13">CGMCC 4.7304</strain>
    </source>
</reference>
<dbReference type="HAMAP" id="MF_01031">
    <property type="entry name" value="LeuD_type1"/>
    <property type="match status" value="1"/>
</dbReference>
<keyword evidence="8 10" id="KW-0456">Lyase</keyword>
<evidence type="ECO:0000256" key="10">
    <source>
        <dbReference type="HAMAP-Rule" id="MF_01031"/>
    </source>
</evidence>
<evidence type="ECO:0000256" key="2">
    <source>
        <dbReference type="ARBA" id="ARBA00002695"/>
    </source>
</evidence>
<evidence type="ECO:0000259" key="11">
    <source>
        <dbReference type="Pfam" id="PF00694"/>
    </source>
</evidence>
<feature type="domain" description="Aconitase A/isopropylmalate dehydratase small subunit swivel" evidence="11">
    <location>
        <begin position="1"/>
        <end position="117"/>
    </location>
</feature>
<dbReference type="InterPro" id="IPR033940">
    <property type="entry name" value="IPMI_Swivel"/>
</dbReference>
<keyword evidence="13" id="KW-1185">Reference proteome</keyword>
<comment type="catalytic activity">
    <reaction evidence="1 10">
        <text>(2R,3S)-3-isopropylmalate = (2S)-2-isopropylmalate</text>
        <dbReference type="Rhea" id="RHEA:32287"/>
        <dbReference type="ChEBI" id="CHEBI:1178"/>
        <dbReference type="ChEBI" id="CHEBI:35121"/>
        <dbReference type="EC" id="4.2.1.33"/>
    </reaction>
</comment>
<dbReference type="NCBIfam" id="TIGR00171">
    <property type="entry name" value="leuD"/>
    <property type="match status" value="1"/>
</dbReference>
<dbReference type="InterPro" id="IPR015928">
    <property type="entry name" value="Aconitase/3IPM_dehydase_swvl"/>
</dbReference>
<dbReference type="InterPro" id="IPR000573">
    <property type="entry name" value="AconitaseA/IPMdHydase_ssu_swvl"/>
</dbReference>
<dbReference type="Proteomes" id="UP001596083">
    <property type="component" value="Unassembled WGS sequence"/>
</dbReference>
<dbReference type="GO" id="GO:0003861">
    <property type="term" value="F:3-isopropylmalate dehydratase activity"/>
    <property type="evidence" value="ECO:0007669"/>
    <property type="project" value="UniProtKB-EC"/>
</dbReference>
<dbReference type="EC" id="4.2.1.33" evidence="10"/>
<comment type="caution">
    <text evidence="12">The sequence shown here is derived from an EMBL/GenBank/DDBJ whole genome shotgun (WGS) entry which is preliminary data.</text>
</comment>
<evidence type="ECO:0000256" key="8">
    <source>
        <dbReference type="ARBA" id="ARBA00023239"/>
    </source>
</evidence>
<comment type="similarity">
    <text evidence="4 10">Belongs to the LeuD family. LeuD type 1 subfamily.</text>
</comment>
<evidence type="ECO:0000256" key="3">
    <source>
        <dbReference type="ARBA" id="ARBA00004729"/>
    </source>
</evidence>
<keyword evidence="7 10" id="KW-0028">Amino-acid biosynthesis</keyword>
<proteinExistence type="inferred from homology"/>
<dbReference type="Gene3D" id="3.20.19.10">
    <property type="entry name" value="Aconitase, domain 4"/>
    <property type="match status" value="1"/>
</dbReference>
<keyword evidence="6 10" id="KW-0432">Leucine biosynthesis</keyword>
<accession>A0ABW0YW37</accession>
<dbReference type="PANTHER" id="PTHR43345:SF5">
    <property type="entry name" value="3-ISOPROPYLMALATE DEHYDRATASE SMALL SUBUNIT"/>
    <property type="match status" value="1"/>
</dbReference>
<keyword evidence="9 10" id="KW-0100">Branched-chain amino acid biosynthesis</keyword>
<dbReference type="Pfam" id="PF00694">
    <property type="entry name" value="Aconitase_C"/>
    <property type="match status" value="1"/>
</dbReference>
<dbReference type="InterPro" id="IPR050075">
    <property type="entry name" value="LeuD"/>
</dbReference>
<name>A0ABW0YW37_9ACTN</name>
<evidence type="ECO:0000313" key="13">
    <source>
        <dbReference type="Proteomes" id="UP001596083"/>
    </source>
</evidence>